<dbReference type="InterPro" id="IPR009061">
    <property type="entry name" value="DNA-bd_dom_put_sf"/>
</dbReference>
<evidence type="ECO:0000259" key="3">
    <source>
        <dbReference type="SMART" id="SM01046"/>
    </source>
</evidence>
<reference evidence="4 5" key="1">
    <citation type="submission" date="2023-09" db="EMBL/GenBank/DDBJ databases">
        <title>Genomes of two closely related lineages of the louse Polyplax serrata with different host specificities.</title>
        <authorList>
            <person name="Martinu J."/>
            <person name="Tarabai H."/>
            <person name="Stefka J."/>
            <person name="Hypsa V."/>
        </authorList>
    </citation>
    <scope>NUCLEOTIDE SEQUENCE [LARGE SCALE GENOMIC DNA]</scope>
    <source>
        <strain evidence="4">98ZLc_SE</strain>
    </source>
</reference>
<comment type="caution">
    <text evidence="4">The sequence shown here is derived from an EMBL/GenBank/DDBJ whole genome shotgun (WGS) entry which is preliminary data.</text>
</comment>
<name>A0ABR1AYG4_POLSC</name>
<accession>A0ABR1AYG4</accession>
<feature type="compositionally biased region" description="Polar residues" evidence="2">
    <location>
        <begin position="442"/>
        <end position="452"/>
    </location>
</feature>
<dbReference type="CDD" id="cd21080">
    <property type="entry name" value="DHD_Skor"/>
    <property type="match status" value="1"/>
</dbReference>
<keyword evidence="5" id="KW-1185">Reference proteome</keyword>
<feature type="region of interest" description="Disordered" evidence="2">
    <location>
        <begin position="258"/>
        <end position="286"/>
    </location>
</feature>
<evidence type="ECO:0000313" key="4">
    <source>
        <dbReference type="EMBL" id="KAK6631402.1"/>
    </source>
</evidence>
<dbReference type="InterPro" id="IPR003380">
    <property type="entry name" value="SKI/SNO/DAC"/>
</dbReference>
<dbReference type="SUPFAM" id="SSF63763">
    <property type="entry name" value="SAND domain-like"/>
    <property type="match status" value="1"/>
</dbReference>
<dbReference type="Pfam" id="PF02437">
    <property type="entry name" value="Ski_Sno_DHD"/>
    <property type="match status" value="1"/>
</dbReference>
<feature type="compositionally biased region" description="Acidic residues" evidence="2">
    <location>
        <begin position="569"/>
        <end position="578"/>
    </location>
</feature>
<feature type="compositionally biased region" description="Polar residues" evidence="2">
    <location>
        <begin position="1"/>
        <end position="11"/>
    </location>
</feature>
<feature type="compositionally biased region" description="Pro residues" evidence="2">
    <location>
        <begin position="276"/>
        <end position="286"/>
    </location>
</feature>
<evidence type="ECO:0000256" key="2">
    <source>
        <dbReference type="SAM" id="MobiDB-lite"/>
    </source>
</evidence>
<dbReference type="Pfam" id="PF08782">
    <property type="entry name" value="c-SKI_SMAD_bind"/>
    <property type="match status" value="1"/>
</dbReference>
<dbReference type="PANTHER" id="PTHR10005">
    <property type="entry name" value="SKI ONCOGENE-RELATED"/>
    <property type="match status" value="1"/>
</dbReference>
<comment type="similarity">
    <text evidence="1">Belongs to the SKI family.</text>
</comment>
<dbReference type="InterPro" id="IPR037000">
    <property type="entry name" value="Ski_DNA-bd_sf"/>
</dbReference>
<dbReference type="SMART" id="SM01046">
    <property type="entry name" value="c-SKI_SMAD_bind"/>
    <property type="match status" value="1"/>
</dbReference>
<feature type="region of interest" description="Disordered" evidence="2">
    <location>
        <begin position="544"/>
        <end position="609"/>
    </location>
</feature>
<dbReference type="InterPro" id="IPR014890">
    <property type="entry name" value="c-SKI_SMAD4-bd_dom"/>
</dbReference>
<feature type="region of interest" description="Disordered" evidence="2">
    <location>
        <begin position="426"/>
        <end position="484"/>
    </location>
</feature>
<sequence>MDGLHTNSQISKQKRSPKKTMGDGVHTAGKQNQVGTVMLYGIPIVSLVIESQERLCLAQISNTLLKQYSYNEIHNRRVALGITCVQCTPVQLEILRRAGAMPVSSRRCGMITRREAERLCKSFLGDNAPPRLPDDFAFSVHHECAWGCRGAFLPSRYNSSRAKCIKCTFCGLFFSPNKFIFHSHRTTANATYVQPDAANFNSWRRHMKLSGAPPDDVVHAWEDVKAMFNGGTRKRLLATSSTSSPARVSRSAAPIMNPSKQMKLDGSATSTYPTPASTPIPVPTPPRVPPFPDLSLPISMVDYVWHSPGGIKQFPFAPYAVPWLESAKRSVLGLSSLASTTSQQESLLQFQHVCSSNNSLDKHYHHSAFRPVFPTFGIPEITSTPEDHIKRHINSEEVLASKRRYLRELDRADVCSSVEYYGSDETGAHSPAESIKKENDSGCESYTNTTPRLTFKKESTMETLTDSDEVSKSPVKNKGKPECTDKTRLSLKPIGIDETMLHRYREFSPNLLEAISNLKTEDRKNGCIGYSVKAQRVFDGGCEGGRVVHGVPVTGRETHDENKKKFRSDDEDDSDISDDNGRQNEPEEEDGDDEPVDVETMDDQPGTGTTQNFCIPILNSMQENLYNCTTLRAVKYDIEESLVSCTGRIQVERVEKYQ</sequence>
<dbReference type="InterPro" id="IPR010919">
    <property type="entry name" value="SAND-like_dom_sf"/>
</dbReference>
<dbReference type="SUPFAM" id="SSF46955">
    <property type="entry name" value="Putative DNA-binding domain"/>
    <property type="match status" value="1"/>
</dbReference>
<feature type="compositionally biased region" description="Acidic residues" evidence="2">
    <location>
        <begin position="586"/>
        <end position="602"/>
    </location>
</feature>
<feature type="domain" description="c-SKI SMAD4-binding" evidence="3">
    <location>
        <begin position="137"/>
        <end position="229"/>
    </location>
</feature>
<feature type="region of interest" description="Disordered" evidence="2">
    <location>
        <begin position="1"/>
        <end position="27"/>
    </location>
</feature>
<dbReference type="Gene3D" id="3.10.390.10">
    <property type="entry name" value="SAND domain-like"/>
    <property type="match status" value="1"/>
</dbReference>
<dbReference type="Gene3D" id="3.10.260.20">
    <property type="entry name" value="Ski"/>
    <property type="match status" value="1"/>
</dbReference>
<protein>
    <recommendedName>
        <fullName evidence="3">c-SKI SMAD4-binding domain-containing protein</fullName>
    </recommendedName>
</protein>
<evidence type="ECO:0000256" key="1">
    <source>
        <dbReference type="ARBA" id="ARBA00009513"/>
    </source>
</evidence>
<gene>
    <name evidence="4" type="ORF">RUM44_005929</name>
</gene>
<organism evidence="4 5">
    <name type="scientific">Polyplax serrata</name>
    <name type="common">Common mouse louse</name>
    <dbReference type="NCBI Taxonomy" id="468196"/>
    <lineage>
        <taxon>Eukaryota</taxon>
        <taxon>Metazoa</taxon>
        <taxon>Ecdysozoa</taxon>
        <taxon>Arthropoda</taxon>
        <taxon>Hexapoda</taxon>
        <taxon>Insecta</taxon>
        <taxon>Pterygota</taxon>
        <taxon>Neoptera</taxon>
        <taxon>Paraneoptera</taxon>
        <taxon>Psocodea</taxon>
        <taxon>Troctomorpha</taxon>
        <taxon>Phthiraptera</taxon>
        <taxon>Anoplura</taxon>
        <taxon>Polyplacidae</taxon>
        <taxon>Polyplax</taxon>
    </lineage>
</organism>
<dbReference type="Proteomes" id="UP001359485">
    <property type="component" value="Unassembled WGS sequence"/>
</dbReference>
<proteinExistence type="inferred from homology"/>
<evidence type="ECO:0000313" key="5">
    <source>
        <dbReference type="Proteomes" id="UP001359485"/>
    </source>
</evidence>
<dbReference type="InterPro" id="IPR023216">
    <property type="entry name" value="Tscrpt_reg_SKI_SnoN"/>
</dbReference>
<dbReference type="EMBL" id="JAWJWF010000006">
    <property type="protein sequence ID" value="KAK6631402.1"/>
    <property type="molecule type" value="Genomic_DNA"/>
</dbReference>
<dbReference type="PANTHER" id="PTHR10005:SF26">
    <property type="entry name" value="CORL"/>
    <property type="match status" value="1"/>
</dbReference>